<dbReference type="InterPro" id="IPR001736">
    <property type="entry name" value="PLipase_D/transphosphatidylase"/>
</dbReference>
<dbReference type="HAMAP" id="MF_01917">
    <property type="entry name" value="Cardiolipin_synth_ClsB"/>
    <property type="match status" value="1"/>
</dbReference>
<dbReference type="Proteomes" id="UP000806285">
    <property type="component" value="Unassembled WGS sequence"/>
</dbReference>
<accession>A0ABR9S7E1</accession>
<proteinExistence type="inferred from homology"/>
<feature type="active site" evidence="1">
    <location>
        <position position="316"/>
    </location>
</feature>
<feature type="active site" evidence="1">
    <location>
        <position position="123"/>
    </location>
</feature>
<dbReference type="EMBL" id="JADDIV010000005">
    <property type="protein sequence ID" value="MBE7369460.1"/>
    <property type="molecule type" value="Genomic_DNA"/>
</dbReference>
<comment type="similarity">
    <text evidence="1">Belongs to the phospholipase D family. Cardiolipin synthase subfamily. ClsB sub-subfamily.</text>
</comment>
<dbReference type="InterPro" id="IPR025202">
    <property type="entry name" value="PLD-like_dom"/>
</dbReference>
<dbReference type="CDD" id="cd09110">
    <property type="entry name" value="PLDc_CLS_1"/>
    <property type="match status" value="1"/>
</dbReference>
<comment type="subcellular location">
    <subcellularLocation>
        <location evidence="1">Cell membrane</location>
        <topology evidence="1">Peripheral membrane protein</topology>
    </subcellularLocation>
</comment>
<feature type="domain" description="PLD phosphodiesterase" evidence="2">
    <location>
        <begin position="309"/>
        <end position="336"/>
    </location>
</feature>
<keyword evidence="1" id="KW-0444">Lipid biosynthesis</keyword>
<dbReference type="NCBIfam" id="NF008427">
    <property type="entry name" value="PRK11263.1"/>
    <property type="match status" value="1"/>
</dbReference>
<comment type="catalytic activity">
    <reaction evidence="1">
        <text>2 a 1,2-diacyl-sn-glycero-3-phospho-(1'-sn-glycerol) = a cardiolipin + glycerol</text>
        <dbReference type="Rhea" id="RHEA:31451"/>
        <dbReference type="ChEBI" id="CHEBI:17754"/>
        <dbReference type="ChEBI" id="CHEBI:62237"/>
        <dbReference type="ChEBI" id="CHEBI:64716"/>
    </reaction>
</comment>
<evidence type="ECO:0000313" key="3">
    <source>
        <dbReference type="EMBL" id="MBE7369460.1"/>
    </source>
</evidence>
<keyword evidence="1" id="KW-0594">Phospholipid biosynthesis</keyword>
<feature type="active site" evidence="1">
    <location>
        <position position="118"/>
    </location>
</feature>
<keyword evidence="4" id="KW-1185">Reference proteome</keyword>
<dbReference type="Gene3D" id="3.30.870.10">
    <property type="entry name" value="Endonuclease Chain A"/>
    <property type="match status" value="2"/>
</dbReference>
<comment type="function">
    <text evidence="1">Catalyzes the phosphatidyl group transfer from one phosphatidylglycerol molecule to another to form cardiolipin (CL) (diphosphatidylglycerol) and glycerol.</text>
</comment>
<dbReference type="PROSITE" id="PS50035">
    <property type="entry name" value="PLD"/>
    <property type="match status" value="2"/>
</dbReference>
<evidence type="ECO:0000259" key="2">
    <source>
        <dbReference type="PROSITE" id="PS50035"/>
    </source>
</evidence>
<sequence>MAHGIPPLRSGHHLQLLEGSVELFPAMVTAIDAALREVRLETYIFDFNESGAEVAYALERAARRGVAVQVVVDGLGSGDLPPAQLQRLEMAGVQWHVYSPTGTLGLLWPGQWRRLHRKLCVVDGAVGFCGGINILDDFHDPNHGALEAPRLDFAVRVTGPLVARMQETMERLWRRIEAVRRLRSAHLRGTLTSLRASGTRAAVPAPPVLSHGLPRAKAALLLRDNLRNRAVIERAYLRAIGRAHREVIIANAYFVPGARMRRALVNAARRGVHVRLLLQGRYEYFMQYYASRPVFGALLRAGVEITEYEPSFLHAKVAVVDGHWATVGSSNLDPLSLLLAREANVIVEDRAFAHRLRQRLLHAVQHEGRRMEAAAYDNRSRATRAKEWVALVLMRLALLVQGKKYL</sequence>
<comment type="caution">
    <text evidence="3">The sequence shown here is derived from an EMBL/GenBank/DDBJ whole genome shotgun (WGS) entry which is preliminary data.</text>
</comment>
<dbReference type="RefSeq" id="WP_193678088.1">
    <property type="nucleotide sequence ID" value="NZ_JADDIV010000005.1"/>
</dbReference>
<feature type="domain" description="PLD phosphodiesterase" evidence="2">
    <location>
        <begin position="111"/>
        <end position="138"/>
    </location>
</feature>
<evidence type="ECO:0000313" key="4">
    <source>
        <dbReference type="Proteomes" id="UP000806285"/>
    </source>
</evidence>
<dbReference type="Pfam" id="PF13091">
    <property type="entry name" value="PLDc_2"/>
    <property type="match status" value="2"/>
</dbReference>
<protein>
    <recommendedName>
        <fullName evidence="1">Cardiolipin synthase B</fullName>
        <shortName evidence="1">CL synthase</shortName>
        <ecNumber evidence="1">2.7.8.-</ecNumber>
    </recommendedName>
</protein>
<gene>
    <name evidence="1 3" type="primary">clsB</name>
    <name evidence="3" type="ORF">IM787_17985</name>
</gene>
<dbReference type="PANTHER" id="PTHR21248">
    <property type="entry name" value="CARDIOLIPIN SYNTHASE"/>
    <property type="match status" value="1"/>
</dbReference>
<dbReference type="InterPro" id="IPR030872">
    <property type="entry name" value="Cardiolipin_synth_ClsB"/>
</dbReference>
<name>A0ABR9S7E1_9BURK</name>
<dbReference type="SUPFAM" id="SSF56024">
    <property type="entry name" value="Phospholipase D/nuclease"/>
    <property type="match status" value="2"/>
</dbReference>
<evidence type="ECO:0000256" key="1">
    <source>
        <dbReference type="HAMAP-Rule" id="MF_01917"/>
    </source>
</evidence>
<dbReference type="PANTHER" id="PTHR21248:SF22">
    <property type="entry name" value="PHOSPHOLIPASE D"/>
    <property type="match status" value="1"/>
</dbReference>
<keyword evidence="1" id="KW-0443">Lipid metabolism</keyword>
<keyword evidence="1 3" id="KW-0808">Transferase</keyword>
<feature type="active site" evidence="1">
    <location>
        <position position="116"/>
    </location>
</feature>
<keyword evidence="1" id="KW-1208">Phospholipid metabolism</keyword>
<keyword evidence="1" id="KW-0472">Membrane</keyword>
<dbReference type="GO" id="GO:0016740">
    <property type="term" value="F:transferase activity"/>
    <property type="evidence" value="ECO:0007669"/>
    <property type="project" value="UniProtKB-KW"/>
</dbReference>
<dbReference type="SMART" id="SM00155">
    <property type="entry name" value="PLDc"/>
    <property type="match status" value="2"/>
</dbReference>
<organism evidence="3 4">
    <name type="scientific">Ramlibacter pallidus</name>
    <dbReference type="NCBI Taxonomy" id="2780087"/>
    <lineage>
        <taxon>Bacteria</taxon>
        <taxon>Pseudomonadati</taxon>
        <taxon>Pseudomonadota</taxon>
        <taxon>Betaproteobacteria</taxon>
        <taxon>Burkholderiales</taxon>
        <taxon>Comamonadaceae</taxon>
        <taxon>Ramlibacter</taxon>
    </lineage>
</organism>
<reference evidence="3 4" key="1">
    <citation type="submission" date="2020-10" db="EMBL/GenBank/DDBJ databases">
        <title>Ramlibacter sp. HM2 16S ribosomal RNA gene Genome sequencing and assembly.</title>
        <authorList>
            <person name="Kang M."/>
        </authorList>
    </citation>
    <scope>NUCLEOTIDE SEQUENCE [LARGE SCALE GENOMIC DNA]</scope>
    <source>
        <strain evidence="3 4">HM2</strain>
    </source>
</reference>
<keyword evidence="1" id="KW-1003">Cell membrane</keyword>
<dbReference type="EC" id="2.7.8.-" evidence="1"/>
<dbReference type="CDD" id="cd09159">
    <property type="entry name" value="PLDc_ybhO_like_2"/>
    <property type="match status" value="1"/>
</dbReference>
<feature type="active site" evidence="1">
    <location>
        <position position="321"/>
    </location>
</feature>
<feature type="active site" evidence="1">
    <location>
        <position position="314"/>
    </location>
</feature>